<dbReference type="GO" id="GO:1990904">
    <property type="term" value="C:ribonucleoprotein complex"/>
    <property type="evidence" value="ECO:0007669"/>
    <property type="project" value="TreeGrafter"/>
</dbReference>
<dbReference type="PANTHER" id="PTHR23003:SF3">
    <property type="entry name" value="FI21236P1-RELATED"/>
    <property type="match status" value="1"/>
</dbReference>
<feature type="domain" description="RRM" evidence="4">
    <location>
        <begin position="94"/>
        <end position="171"/>
    </location>
</feature>
<dbReference type="Gene3D" id="3.30.70.330">
    <property type="match status" value="3"/>
</dbReference>
<name>A0A167FLU2_9ASCO</name>
<dbReference type="InterPro" id="IPR012677">
    <property type="entry name" value="Nucleotide-bd_a/b_plait_sf"/>
</dbReference>
<keyword evidence="6" id="KW-1185">Reference proteome</keyword>
<dbReference type="GeneID" id="30035074"/>
<dbReference type="SMART" id="SM00360">
    <property type="entry name" value="RRM"/>
    <property type="match status" value="3"/>
</dbReference>
<feature type="domain" description="RRM" evidence="4">
    <location>
        <begin position="213"/>
        <end position="290"/>
    </location>
</feature>
<dbReference type="FunFam" id="3.30.70.330:FF:000232">
    <property type="entry name" value="RNA-binding domain-containing protein"/>
    <property type="match status" value="1"/>
</dbReference>
<feature type="compositionally biased region" description="Basic residues" evidence="3">
    <location>
        <begin position="9"/>
        <end position="27"/>
    </location>
</feature>
<dbReference type="InterPro" id="IPR035979">
    <property type="entry name" value="RBD_domain_sf"/>
</dbReference>
<evidence type="ECO:0000313" key="6">
    <source>
        <dbReference type="Proteomes" id="UP000189580"/>
    </source>
</evidence>
<dbReference type="InterPro" id="IPR000504">
    <property type="entry name" value="RRM_dom"/>
</dbReference>
<evidence type="ECO:0000256" key="2">
    <source>
        <dbReference type="PROSITE-ProRule" id="PRU00176"/>
    </source>
</evidence>
<dbReference type="SUPFAM" id="SSF54928">
    <property type="entry name" value="RNA-binding domain, RBD"/>
    <property type="match status" value="2"/>
</dbReference>
<reference evidence="5 6" key="1">
    <citation type="submission" date="2016-02" db="EMBL/GenBank/DDBJ databases">
        <title>Complete genome sequence and transcriptome regulation of the pentose utilising yeast Sugiyamaella lignohabitans.</title>
        <authorList>
            <person name="Bellasio M."/>
            <person name="Peymann A."/>
            <person name="Valli M."/>
            <person name="Sipitzky M."/>
            <person name="Graf A."/>
            <person name="Sauer M."/>
            <person name="Marx H."/>
            <person name="Mattanovich D."/>
        </authorList>
    </citation>
    <scope>NUCLEOTIDE SEQUENCE [LARGE SCALE GENOMIC DNA]</scope>
    <source>
        <strain evidence="5 6">CBS 10342</strain>
    </source>
</reference>
<feature type="region of interest" description="Disordered" evidence="3">
    <location>
        <begin position="170"/>
        <end position="216"/>
    </location>
</feature>
<dbReference type="RefSeq" id="XP_018737939.1">
    <property type="nucleotide sequence ID" value="XM_018880086.1"/>
</dbReference>
<gene>
    <name evidence="5" type="primary">HRB1</name>
    <name evidence="5" type="ORF">AWJ20_3090</name>
</gene>
<dbReference type="PANTHER" id="PTHR23003">
    <property type="entry name" value="RNA RECOGNITION MOTIF RRM DOMAIN CONTAINING PROTEIN"/>
    <property type="match status" value="1"/>
</dbReference>
<feature type="compositionally biased region" description="Gly residues" evidence="3">
    <location>
        <begin position="68"/>
        <end position="87"/>
    </location>
</feature>
<dbReference type="EMBL" id="CP014503">
    <property type="protein sequence ID" value="ANB15462.1"/>
    <property type="molecule type" value="Genomic_DNA"/>
</dbReference>
<dbReference type="AlphaFoldDB" id="A0A167FLU2"/>
<evidence type="ECO:0000313" key="5">
    <source>
        <dbReference type="EMBL" id="ANB15462.1"/>
    </source>
</evidence>
<accession>A0A167FLU2</accession>
<feature type="region of interest" description="Disordered" evidence="3">
    <location>
        <begin position="1"/>
        <end position="87"/>
    </location>
</feature>
<dbReference type="GO" id="GO:0005737">
    <property type="term" value="C:cytoplasm"/>
    <property type="evidence" value="ECO:0007669"/>
    <property type="project" value="TreeGrafter"/>
</dbReference>
<dbReference type="Pfam" id="PF00076">
    <property type="entry name" value="RRM_1"/>
    <property type="match status" value="3"/>
</dbReference>
<dbReference type="KEGG" id="slb:AWJ20_3090"/>
<dbReference type="GO" id="GO:0003729">
    <property type="term" value="F:mRNA binding"/>
    <property type="evidence" value="ECO:0007669"/>
    <property type="project" value="TreeGrafter"/>
</dbReference>
<organism evidence="5 6">
    <name type="scientific">Sugiyamaella lignohabitans</name>
    <dbReference type="NCBI Taxonomy" id="796027"/>
    <lineage>
        <taxon>Eukaryota</taxon>
        <taxon>Fungi</taxon>
        <taxon>Dikarya</taxon>
        <taxon>Ascomycota</taxon>
        <taxon>Saccharomycotina</taxon>
        <taxon>Dipodascomycetes</taxon>
        <taxon>Dipodascales</taxon>
        <taxon>Trichomonascaceae</taxon>
        <taxon>Sugiyamaella</taxon>
    </lineage>
</organism>
<keyword evidence="1 2" id="KW-0694">RNA-binding</keyword>
<dbReference type="OrthoDB" id="1049195at2759"/>
<dbReference type="GO" id="GO:0005634">
    <property type="term" value="C:nucleus"/>
    <property type="evidence" value="ECO:0007669"/>
    <property type="project" value="TreeGrafter"/>
</dbReference>
<dbReference type="InterPro" id="IPR050374">
    <property type="entry name" value="RRT5_SRSF_SR"/>
</dbReference>
<feature type="domain" description="RRM" evidence="4">
    <location>
        <begin position="319"/>
        <end position="396"/>
    </location>
</feature>
<protein>
    <submittedName>
        <fullName evidence="5">Hrb1p</fullName>
    </submittedName>
</protein>
<feature type="region of interest" description="Disordered" evidence="3">
    <location>
        <begin position="294"/>
        <end position="314"/>
    </location>
</feature>
<evidence type="ECO:0000256" key="3">
    <source>
        <dbReference type="SAM" id="MobiDB-lite"/>
    </source>
</evidence>
<evidence type="ECO:0000256" key="1">
    <source>
        <dbReference type="ARBA" id="ARBA00022884"/>
    </source>
</evidence>
<dbReference type="Proteomes" id="UP000189580">
    <property type="component" value="Chromosome b"/>
</dbReference>
<evidence type="ECO:0000259" key="4">
    <source>
        <dbReference type="PROSITE" id="PS50102"/>
    </source>
</evidence>
<sequence length="398" mass="42993">MIQRSGSRSPRRDRPRSRSPIRNRSRSPRRDYPSRGHGHGHGRDSYNSYHSRREGGGSFRTFPRRMGDFGGHSNGGGNGGGGRFGGSALGPQDRRVYVGNLAYDVRWQQLKDFMKQAGDVVRADVLIGPNGRSKGCGIVEYATADEAQRAVETLNNQSLNNRLVFIREDRESGSRSSHNGPPPSSGAGPGSFSRDRVGGGGGASSGPPPVPGTQLFVNNLPYSTGWQELKDLFRSSGNVLRVDLKLNFNGKSRGAATVLFETPEEAQAAIQQYNGYDFQGRPLEVRQDRYVGGSAPASFSSAPPNPFTDGAKGSGEPSNIIYASNLPWSTTNQDLEELFGTIGPVEKAEIQLLPNGRSAGAGVIQLDSIESAQNAILKLSGYNYGNRDLIISFVNYNR</sequence>
<proteinExistence type="predicted"/>
<dbReference type="PROSITE" id="PS50102">
    <property type="entry name" value="RRM"/>
    <property type="match status" value="3"/>
</dbReference>